<evidence type="ECO:0000313" key="7">
    <source>
        <dbReference type="EMBL" id="KAF5364716.1"/>
    </source>
</evidence>
<dbReference type="GO" id="GO:0070139">
    <property type="term" value="F:SUMO-specific endopeptidase activity"/>
    <property type="evidence" value="ECO:0007669"/>
    <property type="project" value="TreeGrafter"/>
</dbReference>
<accession>A0A8H5LPJ4</accession>
<evidence type="ECO:0000256" key="2">
    <source>
        <dbReference type="ARBA" id="ARBA00022553"/>
    </source>
</evidence>
<evidence type="ECO:0000259" key="6">
    <source>
        <dbReference type="PROSITE" id="PS50600"/>
    </source>
</evidence>
<comment type="similarity">
    <text evidence="1">Belongs to the peptidase C48 family.</text>
</comment>
<dbReference type="InterPro" id="IPR003653">
    <property type="entry name" value="Peptidase_C48_C"/>
</dbReference>
<keyword evidence="5" id="KW-0378">Hydrolase</keyword>
<dbReference type="EMBL" id="JAACJN010000183">
    <property type="protein sequence ID" value="KAF5364716.1"/>
    <property type="molecule type" value="Genomic_DNA"/>
</dbReference>
<proteinExistence type="inferred from homology"/>
<evidence type="ECO:0000256" key="4">
    <source>
        <dbReference type="ARBA" id="ARBA00022786"/>
    </source>
</evidence>
<dbReference type="Pfam" id="PF02902">
    <property type="entry name" value="Peptidase_C48"/>
    <property type="match status" value="1"/>
</dbReference>
<name>A0A8H5LPJ4_9AGAR</name>
<evidence type="ECO:0000256" key="5">
    <source>
        <dbReference type="ARBA" id="ARBA00022801"/>
    </source>
</evidence>
<dbReference type="AlphaFoldDB" id="A0A8H5LPJ4"/>
<comment type="caution">
    <text evidence="7">The sequence shown here is derived from an EMBL/GenBank/DDBJ whole genome shotgun (WGS) entry which is preliminary data.</text>
</comment>
<dbReference type="GO" id="GO:0005737">
    <property type="term" value="C:cytoplasm"/>
    <property type="evidence" value="ECO:0007669"/>
    <property type="project" value="TreeGrafter"/>
</dbReference>
<protein>
    <recommendedName>
        <fullName evidence="6">Ubiquitin-like protease family profile domain-containing protein</fullName>
    </recommendedName>
</protein>
<organism evidence="7 8">
    <name type="scientific">Collybiopsis confluens</name>
    <dbReference type="NCBI Taxonomy" id="2823264"/>
    <lineage>
        <taxon>Eukaryota</taxon>
        <taxon>Fungi</taxon>
        <taxon>Dikarya</taxon>
        <taxon>Basidiomycota</taxon>
        <taxon>Agaricomycotina</taxon>
        <taxon>Agaricomycetes</taxon>
        <taxon>Agaricomycetidae</taxon>
        <taxon>Agaricales</taxon>
        <taxon>Marasmiineae</taxon>
        <taxon>Omphalotaceae</taxon>
        <taxon>Collybiopsis</taxon>
    </lineage>
</organism>
<dbReference type="PANTHER" id="PTHR46896:SF3">
    <property type="entry name" value="FI06413P-RELATED"/>
    <property type="match status" value="1"/>
</dbReference>
<dbReference type="GO" id="GO:0016926">
    <property type="term" value="P:protein desumoylation"/>
    <property type="evidence" value="ECO:0007669"/>
    <property type="project" value="TreeGrafter"/>
</dbReference>
<dbReference type="GO" id="GO:0006508">
    <property type="term" value="P:proteolysis"/>
    <property type="evidence" value="ECO:0007669"/>
    <property type="project" value="UniProtKB-KW"/>
</dbReference>
<dbReference type="OrthoDB" id="442460at2759"/>
<keyword evidence="3" id="KW-0645">Protease</keyword>
<keyword evidence="8" id="KW-1185">Reference proteome</keyword>
<dbReference type="PROSITE" id="PS50600">
    <property type="entry name" value="ULP_PROTEASE"/>
    <property type="match status" value="1"/>
</dbReference>
<feature type="domain" description="Ubiquitin-like protease family profile" evidence="6">
    <location>
        <begin position="208"/>
        <end position="418"/>
    </location>
</feature>
<keyword evidence="2" id="KW-0597">Phosphoprotein</keyword>
<dbReference type="Gene3D" id="3.30.310.130">
    <property type="entry name" value="Ubiquitin-related"/>
    <property type="match status" value="1"/>
</dbReference>
<reference evidence="7 8" key="1">
    <citation type="journal article" date="2020" name="ISME J.">
        <title>Uncovering the hidden diversity of litter-decomposition mechanisms in mushroom-forming fungi.</title>
        <authorList>
            <person name="Floudas D."/>
            <person name="Bentzer J."/>
            <person name="Ahren D."/>
            <person name="Johansson T."/>
            <person name="Persson P."/>
            <person name="Tunlid A."/>
        </authorList>
    </citation>
    <scope>NUCLEOTIDE SEQUENCE [LARGE SCALE GENOMIC DNA]</scope>
    <source>
        <strain evidence="7 8">CBS 406.79</strain>
    </source>
</reference>
<evidence type="ECO:0000256" key="3">
    <source>
        <dbReference type="ARBA" id="ARBA00022670"/>
    </source>
</evidence>
<evidence type="ECO:0000313" key="8">
    <source>
        <dbReference type="Proteomes" id="UP000518752"/>
    </source>
</evidence>
<gene>
    <name evidence="7" type="ORF">D9757_015011</name>
</gene>
<dbReference type="InterPro" id="IPR038765">
    <property type="entry name" value="Papain-like_cys_pep_sf"/>
</dbReference>
<evidence type="ECO:0000256" key="1">
    <source>
        <dbReference type="ARBA" id="ARBA00005234"/>
    </source>
</evidence>
<dbReference type="SUPFAM" id="SSF54001">
    <property type="entry name" value="Cysteine proteinases"/>
    <property type="match status" value="1"/>
</dbReference>
<dbReference type="PANTHER" id="PTHR46896">
    <property type="entry name" value="SENTRIN-SPECIFIC PROTEASE"/>
    <property type="match status" value="1"/>
</dbReference>
<sequence length="460" mass="53314">MRLRDKEQKCFFPRERVALVPDELQRTSATRSRGKKHFCSLSRTRRMSDEVVIMVAVRGIEELIIRQRLRPIKPPLNDFVRKFNNVHKVNKIHSIKNQGPRQIRSEEPQRTKRLAIPNIQRVLNTEHTLPVIPKLRLNSKSNYVPPVIPAAKLWSIEDTLGQLPTTIDPPQSLPAVPPILSEPIESLPSKFSEYSIEFATSDLKKLVRGVQEHDLKCLNPQQYLNDVLIEFGLKFWQSELTFRNPQLGNQVYIFNPFFYHLLEMYNPEEGYKRVKTWTLTNKMEVDIFSKDFIIVPIHERFHWLLAIIYHPQYILPYGQISPTSPNPYISDPGTSEDTAIETDGSLNVGSRTIIYILDSLGGSHPQVASRLSMYLRLEAREKHQCSNTSSAIERIVKVPQQPNLIDCGIYLLHFAETFVELFDSLSKASDLQEDMWKLDRIKHYRTNIKKHLIDAMKSLL</sequence>
<keyword evidence="4" id="KW-0833">Ubl conjugation pathway</keyword>
<dbReference type="GO" id="GO:0005634">
    <property type="term" value="C:nucleus"/>
    <property type="evidence" value="ECO:0007669"/>
    <property type="project" value="TreeGrafter"/>
</dbReference>
<dbReference type="InterPro" id="IPR051947">
    <property type="entry name" value="Sentrin-specific_protease"/>
</dbReference>
<dbReference type="Proteomes" id="UP000518752">
    <property type="component" value="Unassembled WGS sequence"/>
</dbReference>
<dbReference type="Gene3D" id="1.10.418.20">
    <property type="match status" value="1"/>
</dbReference>